<organism evidence="1 2">
    <name type="scientific">Fulvivirga lutea</name>
    <dbReference type="NCBI Taxonomy" id="2810512"/>
    <lineage>
        <taxon>Bacteria</taxon>
        <taxon>Pseudomonadati</taxon>
        <taxon>Bacteroidota</taxon>
        <taxon>Cytophagia</taxon>
        <taxon>Cytophagales</taxon>
        <taxon>Fulvivirgaceae</taxon>
        <taxon>Fulvivirga</taxon>
    </lineage>
</organism>
<name>A0A975A0Y2_9BACT</name>
<keyword evidence="2" id="KW-1185">Reference proteome</keyword>
<sequence>MTKELKASIVNEVHWENGLTYSEYRELIQRLLAINKTTGDNHSENMLSYTKLNEQRMNKWEKIAQLTDELKTTVANINEKQNWLILTEGWCGDAAQNIPVINKIAELNSNIELRLLLRDENLDIMDEYLTDGGRSIPKLIILDEEFQELAQWGPRPQPVQEKLLRMKAGELTYEEFATELHTWYAKDRTLTLQTELNLLLTRLA</sequence>
<evidence type="ECO:0000313" key="1">
    <source>
        <dbReference type="EMBL" id="QSE97716.1"/>
    </source>
</evidence>
<dbReference type="InterPro" id="IPR036249">
    <property type="entry name" value="Thioredoxin-like_sf"/>
</dbReference>
<gene>
    <name evidence="1" type="ORF">JR347_01110</name>
</gene>
<dbReference type="RefSeq" id="WP_205722225.1">
    <property type="nucleotide sequence ID" value="NZ_CP070608.1"/>
</dbReference>
<evidence type="ECO:0000313" key="2">
    <source>
        <dbReference type="Proteomes" id="UP000662783"/>
    </source>
</evidence>
<protein>
    <submittedName>
        <fullName evidence="1">Thioredoxin family protein</fullName>
    </submittedName>
</protein>
<dbReference type="Pfam" id="PF14595">
    <property type="entry name" value="Thioredoxin_9"/>
    <property type="match status" value="1"/>
</dbReference>
<dbReference type="Proteomes" id="UP000662783">
    <property type="component" value="Chromosome"/>
</dbReference>
<proteinExistence type="predicted"/>
<reference evidence="1" key="1">
    <citation type="submission" date="2021-02" db="EMBL/GenBank/DDBJ databases">
        <title>Fulvivirga sp. S481 isolated from sea water.</title>
        <authorList>
            <person name="Bae S.S."/>
            <person name="Baek K."/>
        </authorList>
    </citation>
    <scope>NUCLEOTIDE SEQUENCE</scope>
    <source>
        <strain evidence="1">S481</strain>
    </source>
</reference>
<dbReference type="AlphaFoldDB" id="A0A975A0Y2"/>
<accession>A0A975A0Y2</accession>
<dbReference type="EMBL" id="CP070608">
    <property type="protein sequence ID" value="QSE97716.1"/>
    <property type="molecule type" value="Genomic_DNA"/>
</dbReference>
<dbReference type="SUPFAM" id="SSF52833">
    <property type="entry name" value="Thioredoxin-like"/>
    <property type="match status" value="1"/>
</dbReference>
<dbReference type="KEGG" id="fuv:JR347_01110"/>
<dbReference type="Gene3D" id="3.40.30.10">
    <property type="entry name" value="Glutaredoxin"/>
    <property type="match status" value="1"/>
</dbReference>